<gene>
    <name evidence="1" type="ORF">SAMN04487935_1920</name>
</gene>
<proteinExistence type="predicted"/>
<dbReference type="STRING" id="1128970.SAMN04487935_1920"/>
<evidence type="ECO:0000313" key="2">
    <source>
        <dbReference type="Proteomes" id="UP000199580"/>
    </source>
</evidence>
<sequence>MRDFFIYIGGKYLDMRKLLLLCLFCISSICFGAPLKPIAAMVQRFHEMKDVFPEYGLFEKTSSDLKKYDGILPEYTSAKLSLPGLAAIATQKPQTIRIRFPFNNEWIAVDLYQTNITTADYKIQTDKGYYSDYQKGVFYRGIIAGDNASLVAFSFFKNQVIGVVSSAAHGDINIGKLVLTSNIDQYIIYSTQKLLVDVLLKCHTADTGMHPANSYRQPAAHSPQSTDKCVRMYYELPYHSYVNHNSDMTQSIDWAMAIHNNVSAAFANERAI</sequence>
<keyword evidence="2" id="KW-1185">Reference proteome</keyword>
<accession>A0A1G8WQN3</accession>
<protein>
    <submittedName>
        <fullName evidence="1">Uncharacterized protein</fullName>
    </submittedName>
</protein>
<dbReference type="Proteomes" id="UP000199580">
    <property type="component" value="Unassembled WGS sequence"/>
</dbReference>
<dbReference type="AlphaFoldDB" id="A0A1G8WQN3"/>
<organism evidence="1 2">
    <name type="scientific">Flavobacterium noncentrifugens</name>
    <dbReference type="NCBI Taxonomy" id="1128970"/>
    <lineage>
        <taxon>Bacteria</taxon>
        <taxon>Pseudomonadati</taxon>
        <taxon>Bacteroidota</taxon>
        <taxon>Flavobacteriia</taxon>
        <taxon>Flavobacteriales</taxon>
        <taxon>Flavobacteriaceae</taxon>
        <taxon>Flavobacterium</taxon>
    </lineage>
</organism>
<evidence type="ECO:0000313" key="1">
    <source>
        <dbReference type="EMBL" id="SDJ80682.1"/>
    </source>
</evidence>
<name>A0A1G8WQN3_9FLAO</name>
<dbReference type="EMBL" id="FNEZ01000002">
    <property type="protein sequence ID" value="SDJ80682.1"/>
    <property type="molecule type" value="Genomic_DNA"/>
</dbReference>
<reference evidence="1 2" key="1">
    <citation type="submission" date="2016-10" db="EMBL/GenBank/DDBJ databases">
        <authorList>
            <person name="de Groot N.N."/>
        </authorList>
    </citation>
    <scope>NUCLEOTIDE SEQUENCE [LARGE SCALE GENOMIC DNA]</scope>
    <source>
        <strain evidence="1 2">CGMCC 1.10076</strain>
    </source>
</reference>